<reference evidence="2 3" key="1">
    <citation type="submission" date="2013-09" db="EMBL/GenBank/DDBJ databases">
        <authorList>
            <person name="Zeng Z."/>
            <person name="Chen C."/>
        </authorList>
    </citation>
    <scope>NUCLEOTIDE SEQUENCE [LARGE SCALE GENOMIC DNA]</scope>
    <source>
        <strain evidence="2 3">WB 4.1-42</strain>
    </source>
</reference>
<accession>A0A0A2MKJ3</accession>
<protein>
    <recommendedName>
        <fullName evidence="1">NmrA-like domain-containing protein</fullName>
    </recommendedName>
</protein>
<dbReference type="Proteomes" id="UP000030111">
    <property type="component" value="Unassembled WGS sequence"/>
</dbReference>
<evidence type="ECO:0000313" key="2">
    <source>
        <dbReference type="EMBL" id="KGO92003.1"/>
    </source>
</evidence>
<dbReference type="RefSeq" id="WP_026989660.1">
    <property type="nucleotide sequence ID" value="NZ_AUGP01000001.1"/>
</dbReference>
<organism evidence="2 3">
    <name type="scientific">Flavobacterium subsaxonicum WB 4.1-42 = DSM 21790</name>
    <dbReference type="NCBI Taxonomy" id="1121898"/>
    <lineage>
        <taxon>Bacteria</taxon>
        <taxon>Pseudomonadati</taxon>
        <taxon>Bacteroidota</taxon>
        <taxon>Flavobacteriia</taxon>
        <taxon>Flavobacteriales</taxon>
        <taxon>Flavobacteriaceae</taxon>
        <taxon>Flavobacterium</taxon>
    </lineage>
</organism>
<dbReference type="InterPro" id="IPR008030">
    <property type="entry name" value="NmrA-like"/>
</dbReference>
<dbReference type="SUPFAM" id="SSF51735">
    <property type="entry name" value="NAD(P)-binding Rossmann-fold domains"/>
    <property type="match status" value="1"/>
</dbReference>
<dbReference type="InterPro" id="IPR036291">
    <property type="entry name" value="NAD(P)-bd_dom_sf"/>
</dbReference>
<dbReference type="Pfam" id="PF05368">
    <property type="entry name" value="NmrA"/>
    <property type="match status" value="1"/>
</dbReference>
<dbReference type="InterPro" id="IPR052718">
    <property type="entry name" value="NmrA-type_oxidoreductase"/>
</dbReference>
<name>A0A0A2MKJ3_9FLAO</name>
<keyword evidence="3" id="KW-1185">Reference proteome</keyword>
<comment type="caution">
    <text evidence="2">The sequence shown here is derived from an EMBL/GenBank/DDBJ whole genome shotgun (WGS) entry which is preliminary data.</text>
</comment>
<dbReference type="STRING" id="1121898.GCA_000422725_03557"/>
<dbReference type="CDD" id="cd05269">
    <property type="entry name" value="TMR_SDR_a"/>
    <property type="match status" value="1"/>
</dbReference>
<evidence type="ECO:0000313" key="3">
    <source>
        <dbReference type="Proteomes" id="UP000030111"/>
    </source>
</evidence>
<feature type="domain" description="NmrA-like" evidence="1">
    <location>
        <begin position="2"/>
        <end position="252"/>
    </location>
</feature>
<dbReference type="PANTHER" id="PTHR47129:SF1">
    <property type="entry name" value="NMRA-LIKE DOMAIN-CONTAINING PROTEIN"/>
    <property type="match status" value="1"/>
</dbReference>
<dbReference type="eggNOG" id="COG0702">
    <property type="taxonomic scope" value="Bacteria"/>
</dbReference>
<dbReference type="Gene3D" id="3.40.50.720">
    <property type="entry name" value="NAD(P)-binding Rossmann-like Domain"/>
    <property type="match status" value="1"/>
</dbReference>
<dbReference type="Gene3D" id="3.90.25.10">
    <property type="entry name" value="UDP-galactose 4-epimerase, domain 1"/>
    <property type="match status" value="1"/>
</dbReference>
<evidence type="ECO:0000259" key="1">
    <source>
        <dbReference type="Pfam" id="PF05368"/>
    </source>
</evidence>
<gene>
    <name evidence="2" type="ORF">Q766_15290</name>
</gene>
<dbReference type="PANTHER" id="PTHR47129">
    <property type="entry name" value="QUINONE OXIDOREDUCTASE 2"/>
    <property type="match status" value="1"/>
</dbReference>
<dbReference type="OrthoDB" id="9780595at2"/>
<sequence length="287" mass="31077">MILVTGSTGHLGTATINFLLEKLPASQIAALARDENKAADFKAKGIDIRIGDYKNTNSLNTALTGIDTVLLISSADMDDRFRQHANVIDAAKQNGVKHVIYTSADVKDINNSLTGDIADVHARTSDYLRKSELTYTLLNNNLYADVLPQFIGEKAVETGVYFPAGEGRVPFATRSDMAQAAANVLTTTGHDNKEYTIAADVSYSFAEIAQILSEISGKEVPYISPTSEEFAQALTAAGVPPFYVGMLSDFAQAIKADEFNTQNTDLPKLLDREPTPLKAYLQTVYGN</sequence>
<dbReference type="EMBL" id="JRLY01000013">
    <property type="protein sequence ID" value="KGO92003.1"/>
    <property type="molecule type" value="Genomic_DNA"/>
</dbReference>
<dbReference type="AlphaFoldDB" id="A0A0A2MKJ3"/>
<proteinExistence type="predicted"/>